<dbReference type="CDD" id="cd17544">
    <property type="entry name" value="REC_2_GGDEF"/>
    <property type="match status" value="1"/>
</dbReference>
<evidence type="ECO:0000256" key="1">
    <source>
        <dbReference type="ARBA" id="ARBA00012528"/>
    </source>
</evidence>
<dbReference type="GO" id="GO:0005886">
    <property type="term" value="C:plasma membrane"/>
    <property type="evidence" value="ECO:0007669"/>
    <property type="project" value="TreeGrafter"/>
</dbReference>
<dbReference type="SMART" id="SM00267">
    <property type="entry name" value="GGDEF"/>
    <property type="match status" value="1"/>
</dbReference>
<evidence type="ECO:0000313" key="6">
    <source>
        <dbReference type="EMBL" id="AMD92830.1"/>
    </source>
</evidence>
<feature type="domain" description="Response regulatory" evidence="4">
    <location>
        <begin position="126"/>
        <end position="243"/>
    </location>
</feature>
<dbReference type="Gene3D" id="3.30.70.270">
    <property type="match status" value="1"/>
</dbReference>
<dbReference type="Gene3D" id="3.40.50.2300">
    <property type="match status" value="2"/>
</dbReference>
<comment type="catalytic activity">
    <reaction evidence="2">
        <text>2 GTP = 3',3'-c-di-GMP + 2 diphosphate</text>
        <dbReference type="Rhea" id="RHEA:24898"/>
        <dbReference type="ChEBI" id="CHEBI:33019"/>
        <dbReference type="ChEBI" id="CHEBI:37565"/>
        <dbReference type="ChEBI" id="CHEBI:58805"/>
        <dbReference type="EC" id="2.7.7.65"/>
    </reaction>
</comment>
<reference evidence="7" key="1">
    <citation type="submission" date="2016-02" db="EMBL/GenBank/DDBJ databases">
        <authorList>
            <person name="Holder M.E."/>
            <person name="Ajami N.J."/>
            <person name="Petrosino J.F."/>
        </authorList>
    </citation>
    <scope>NUCLEOTIDE SEQUENCE [LARGE SCALE GENOMIC DNA]</scope>
    <source>
        <strain evidence="7">DSM 12838</strain>
    </source>
</reference>
<dbReference type="NCBIfam" id="TIGR00254">
    <property type="entry name" value="GGDEF"/>
    <property type="match status" value="1"/>
</dbReference>
<dbReference type="GO" id="GO:0000160">
    <property type="term" value="P:phosphorelay signal transduction system"/>
    <property type="evidence" value="ECO:0007669"/>
    <property type="project" value="InterPro"/>
</dbReference>
<dbReference type="EC" id="2.7.7.65" evidence="1"/>
<name>A0A0X8JQ11_9BACT</name>
<feature type="domain" description="GGDEF" evidence="5">
    <location>
        <begin position="286"/>
        <end position="416"/>
    </location>
</feature>
<evidence type="ECO:0000259" key="5">
    <source>
        <dbReference type="PROSITE" id="PS50887"/>
    </source>
</evidence>
<sequence>MSVPNILVVDDSRMFLRLLVQKVRHHIPSQVFAADSLKKTQTLLDGHDFDIAMLDLNLPDASQGEVVDLVLKYDVPVIVFASACSERLRKRLWAKDIADYVIKEGDDSLQYAVSQARRILRNRDIKVLVVEDLESVRGMIAKLLRVHRFQVFEADGGASGLRVLQDNPDIRLIIADYEMPEMDGVQFLRKVRQTHAKEQMAVIGVSSHEDEPLSTRFLKSGANDFLKKPFSSEEFYCRISQNIELLEYIEEIKEYSEKDFLTGLYNRRYLFQNAPSFIEEARNMGQDVFLSMFDIDFFKKINDIYGHEAGDAVLKNIGDKLKDLFSTHGMVVRLGGEEFCAVLRDDGMDISAVLDQFRIDIAESFMEYGELSLSYTLSIGLCAITDEKLDSVLRRADAALYRAKQNGRNRLEYDRES</sequence>
<evidence type="ECO:0000256" key="3">
    <source>
        <dbReference type="PROSITE-ProRule" id="PRU00169"/>
    </source>
</evidence>
<dbReference type="SUPFAM" id="SSF52172">
    <property type="entry name" value="CheY-like"/>
    <property type="match status" value="2"/>
</dbReference>
<keyword evidence="3" id="KW-0597">Phosphoprotein</keyword>
<feature type="modified residue" description="4-aspartylphosphate" evidence="3">
    <location>
        <position position="176"/>
    </location>
</feature>
<dbReference type="InterPro" id="IPR001789">
    <property type="entry name" value="Sig_transdc_resp-reg_receiver"/>
</dbReference>
<dbReference type="AlphaFoldDB" id="A0A0X8JQ11"/>
<feature type="modified residue" description="4-aspartylphosphate" evidence="3">
    <location>
        <position position="55"/>
    </location>
</feature>
<dbReference type="EMBL" id="CP014230">
    <property type="protein sequence ID" value="AMD92830.1"/>
    <property type="molecule type" value="Genomic_DNA"/>
</dbReference>
<dbReference type="InterPro" id="IPR000160">
    <property type="entry name" value="GGDEF_dom"/>
</dbReference>
<dbReference type="Proteomes" id="UP000063964">
    <property type="component" value="Chromosome"/>
</dbReference>
<dbReference type="STRING" id="888061.AXF15_06745"/>
<dbReference type="FunFam" id="3.30.70.270:FF:000001">
    <property type="entry name" value="Diguanylate cyclase domain protein"/>
    <property type="match status" value="1"/>
</dbReference>
<dbReference type="GO" id="GO:0043709">
    <property type="term" value="P:cell adhesion involved in single-species biofilm formation"/>
    <property type="evidence" value="ECO:0007669"/>
    <property type="project" value="TreeGrafter"/>
</dbReference>
<dbReference type="PROSITE" id="PS50110">
    <property type="entry name" value="RESPONSE_REGULATORY"/>
    <property type="match status" value="2"/>
</dbReference>
<dbReference type="GO" id="GO:0052621">
    <property type="term" value="F:diguanylate cyclase activity"/>
    <property type="evidence" value="ECO:0007669"/>
    <property type="project" value="UniProtKB-EC"/>
</dbReference>
<dbReference type="SUPFAM" id="SSF55073">
    <property type="entry name" value="Nucleotide cyclase"/>
    <property type="match status" value="1"/>
</dbReference>
<proteinExistence type="predicted"/>
<dbReference type="PANTHER" id="PTHR45138:SF9">
    <property type="entry name" value="DIGUANYLATE CYCLASE DGCM-RELATED"/>
    <property type="match status" value="1"/>
</dbReference>
<gene>
    <name evidence="6" type="ORF">AXF15_06745</name>
</gene>
<dbReference type="CDD" id="cd01949">
    <property type="entry name" value="GGDEF"/>
    <property type="match status" value="1"/>
</dbReference>
<accession>A0A0X8JQ11</accession>
<dbReference type="OrthoDB" id="9778432at2"/>
<dbReference type="Pfam" id="PF00990">
    <property type="entry name" value="GGDEF"/>
    <property type="match status" value="1"/>
</dbReference>
<keyword evidence="7" id="KW-1185">Reference proteome</keyword>
<evidence type="ECO:0000259" key="4">
    <source>
        <dbReference type="PROSITE" id="PS50110"/>
    </source>
</evidence>
<dbReference type="GO" id="GO:1902201">
    <property type="term" value="P:negative regulation of bacterial-type flagellum-dependent cell motility"/>
    <property type="evidence" value="ECO:0007669"/>
    <property type="project" value="TreeGrafter"/>
</dbReference>
<protein>
    <recommendedName>
        <fullName evidence="1">diguanylate cyclase</fullName>
        <ecNumber evidence="1">2.7.7.65</ecNumber>
    </recommendedName>
</protein>
<organism evidence="6 7">
    <name type="scientific">Desulfomicrobium orale DSM 12838</name>
    <dbReference type="NCBI Taxonomy" id="888061"/>
    <lineage>
        <taxon>Bacteria</taxon>
        <taxon>Pseudomonadati</taxon>
        <taxon>Thermodesulfobacteriota</taxon>
        <taxon>Desulfovibrionia</taxon>
        <taxon>Desulfovibrionales</taxon>
        <taxon>Desulfomicrobiaceae</taxon>
        <taxon>Desulfomicrobium</taxon>
    </lineage>
</organism>
<dbReference type="InterPro" id="IPR050469">
    <property type="entry name" value="Diguanylate_Cyclase"/>
</dbReference>
<evidence type="ECO:0000313" key="7">
    <source>
        <dbReference type="Proteomes" id="UP000063964"/>
    </source>
</evidence>
<dbReference type="SMART" id="SM00448">
    <property type="entry name" value="REC"/>
    <property type="match status" value="2"/>
</dbReference>
<dbReference type="PANTHER" id="PTHR45138">
    <property type="entry name" value="REGULATORY COMPONENTS OF SENSORY TRANSDUCTION SYSTEM"/>
    <property type="match status" value="1"/>
</dbReference>
<dbReference type="RefSeq" id="WP_066605092.1">
    <property type="nucleotide sequence ID" value="NZ_CP014230.1"/>
</dbReference>
<dbReference type="InterPro" id="IPR029787">
    <property type="entry name" value="Nucleotide_cyclase"/>
</dbReference>
<dbReference type="KEGG" id="doa:AXF15_06745"/>
<dbReference type="Pfam" id="PF00072">
    <property type="entry name" value="Response_reg"/>
    <property type="match status" value="2"/>
</dbReference>
<dbReference type="InterPro" id="IPR011006">
    <property type="entry name" value="CheY-like_superfamily"/>
</dbReference>
<feature type="domain" description="Response regulatory" evidence="4">
    <location>
        <begin position="5"/>
        <end position="118"/>
    </location>
</feature>
<dbReference type="PROSITE" id="PS50887">
    <property type="entry name" value="GGDEF"/>
    <property type="match status" value="1"/>
</dbReference>
<evidence type="ECO:0000256" key="2">
    <source>
        <dbReference type="ARBA" id="ARBA00034247"/>
    </source>
</evidence>
<dbReference type="InterPro" id="IPR043128">
    <property type="entry name" value="Rev_trsase/Diguanyl_cyclase"/>
</dbReference>